<dbReference type="EC" id="2.7.13.3" evidence="2"/>
<feature type="transmembrane region" description="Helical" evidence="7">
    <location>
        <begin position="237"/>
        <end position="256"/>
    </location>
</feature>
<evidence type="ECO:0000256" key="7">
    <source>
        <dbReference type="SAM" id="Phobius"/>
    </source>
</evidence>
<accession>A0A7X9RTE8</accession>
<keyword evidence="11" id="KW-1185">Reference proteome</keyword>
<name>A0A7X9RTE8_9BACT</name>
<dbReference type="InterPro" id="IPR013655">
    <property type="entry name" value="PAS_fold_3"/>
</dbReference>
<dbReference type="Pfam" id="PF08447">
    <property type="entry name" value="PAS_3"/>
    <property type="match status" value="1"/>
</dbReference>
<feature type="domain" description="PAC" evidence="8">
    <location>
        <begin position="796"/>
        <end position="849"/>
    </location>
</feature>
<evidence type="ECO:0000256" key="6">
    <source>
        <dbReference type="SAM" id="MobiDB-lite"/>
    </source>
</evidence>
<keyword evidence="5" id="KW-0418">Kinase</keyword>
<dbReference type="Gene3D" id="6.10.340.10">
    <property type="match status" value="1"/>
</dbReference>
<evidence type="ECO:0000313" key="10">
    <source>
        <dbReference type="EMBL" id="NME68326.1"/>
    </source>
</evidence>
<evidence type="ECO:0000256" key="5">
    <source>
        <dbReference type="ARBA" id="ARBA00022777"/>
    </source>
</evidence>
<dbReference type="SUPFAM" id="SSF55785">
    <property type="entry name" value="PYP-like sensor domain (PAS domain)"/>
    <property type="match status" value="3"/>
</dbReference>
<dbReference type="CDD" id="cd00130">
    <property type="entry name" value="PAS"/>
    <property type="match status" value="2"/>
</dbReference>
<dbReference type="InterPro" id="IPR035965">
    <property type="entry name" value="PAS-like_dom_sf"/>
</dbReference>
<feature type="transmembrane region" description="Helical" evidence="7">
    <location>
        <begin position="28"/>
        <end position="47"/>
    </location>
</feature>
<evidence type="ECO:0000256" key="2">
    <source>
        <dbReference type="ARBA" id="ARBA00012438"/>
    </source>
</evidence>
<dbReference type="SUPFAM" id="SSF55781">
    <property type="entry name" value="GAF domain-like"/>
    <property type="match status" value="1"/>
</dbReference>
<keyword evidence="7" id="KW-0812">Transmembrane</keyword>
<dbReference type="RefSeq" id="WP_169656632.1">
    <property type="nucleotide sequence ID" value="NZ_JABANE010000022.1"/>
</dbReference>
<comment type="catalytic activity">
    <reaction evidence="1">
        <text>ATP + protein L-histidine = ADP + protein N-phospho-L-histidine.</text>
        <dbReference type="EC" id="2.7.13.3"/>
    </reaction>
</comment>
<dbReference type="InterPro" id="IPR000700">
    <property type="entry name" value="PAS-assoc_C"/>
</dbReference>
<dbReference type="Pfam" id="PF13185">
    <property type="entry name" value="GAF_2"/>
    <property type="match status" value="1"/>
</dbReference>
<dbReference type="SMART" id="SM00065">
    <property type="entry name" value="GAF"/>
    <property type="match status" value="1"/>
</dbReference>
<keyword evidence="7" id="KW-1133">Transmembrane helix</keyword>
<dbReference type="Gene3D" id="3.30.450.20">
    <property type="entry name" value="PAS domain"/>
    <property type="match status" value="3"/>
</dbReference>
<dbReference type="GO" id="GO:0004673">
    <property type="term" value="F:protein histidine kinase activity"/>
    <property type="evidence" value="ECO:0007669"/>
    <property type="project" value="UniProtKB-EC"/>
</dbReference>
<dbReference type="PROSITE" id="PS50885">
    <property type="entry name" value="HAMP"/>
    <property type="match status" value="1"/>
</dbReference>
<dbReference type="InterPro" id="IPR013656">
    <property type="entry name" value="PAS_4"/>
</dbReference>
<dbReference type="Gene3D" id="3.30.450.40">
    <property type="match status" value="1"/>
</dbReference>
<dbReference type="Proteomes" id="UP000576082">
    <property type="component" value="Unassembled WGS sequence"/>
</dbReference>
<dbReference type="InterPro" id="IPR000014">
    <property type="entry name" value="PAS"/>
</dbReference>
<feature type="region of interest" description="Disordered" evidence="6">
    <location>
        <begin position="523"/>
        <end position="542"/>
    </location>
</feature>
<reference evidence="10 11" key="1">
    <citation type="submission" date="2020-04" db="EMBL/GenBank/DDBJ databases">
        <title>Flammeovirga sp. SR4, a novel species isolated from seawater.</title>
        <authorList>
            <person name="Wang X."/>
        </authorList>
    </citation>
    <scope>NUCLEOTIDE SEQUENCE [LARGE SCALE GENOMIC DNA]</scope>
    <source>
        <strain evidence="10 11">ATCC 23126</strain>
    </source>
</reference>
<evidence type="ECO:0000256" key="1">
    <source>
        <dbReference type="ARBA" id="ARBA00000085"/>
    </source>
</evidence>
<evidence type="ECO:0000313" key="11">
    <source>
        <dbReference type="Proteomes" id="UP000576082"/>
    </source>
</evidence>
<evidence type="ECO:0000256" key="4">
    <source>
        <dbReference type="ARBA" id="ARBA00022679"/>
    </source>
</evidence>
<dbReference type="GO" id="GO:0016020">
    <property type="term" value="C:membrane"/>
    <property type="evidence" value="ECO:0007669"/>
    <property type="project" value="InterPro"/>
</dbReference>
<dbReference type="Pfam" id="PF08448">
    <property type="entry name" value="PAS_4"/>
    <property type="match status" value="1"/>
</dbReference>
<sequence>MQKRIDTDNLGRQFSRYFSFKTIQGRNVLLTTSYLFILITFTILVVYQNNLVSDVGDRVIQTRNPITVMTARINAGLDRVSAAQRGYFITKDDSYKDERNSLWDTDILPALETLEELGKQLTSQDRRSIDALGILLKEYKHGQDDLELYFEQHITDFAAIQEDVDTYDSLTLRLKLESFKKKSEVDEYIVDYLLTTISPLKAEIRDYLGPLSQQQRKAMLDDVKRINEDIASANSSIAFVTFFFSILAIGSSLLVIRTLNTSLQRPVNQLDRLSVGDLGQDIDETTDEMNDIILSSNKLRDNLGRASRFALSIGEGHFEAKFKPASDYDILGNALVQMRNKLKDVAYQDEKRNWITKGMAHFGEILRTNQDLKELSNAIISELVAYLNANQGELYFLDETEDQQKFLNLEATYAFERKRIIDKKIHIDGRFGEGLLGQAYLLGETIYLNDVPDGYTEITSGLGDSTPRSVLIVPLKINDEVEGVLEIASFKEIEPFEVEFVERVAESIASTLRTAKNNQRTKELLLSSQQQRDHLRSQEEEMRQNYEELQATQEEMERRQNELEALRTSLENQVKDRTEQLAKTLERFDLAFQGTSEGIWDAVLVNGTLDETTNFWWSHRFEELLEYDEGELQNDFESFISNIHPEDRDKAIKLFNGLIADHLGIAPNSLEVRLRLKSGAFKWFYVTGAVKHNDNGIAQRFAGAINDISSTIELKISQEQLSIREANLKAFLDVTSDFVVAIDQKMIITLANNAIKEVFKGRGMIIVEGETVMLDLVRSENKARYKENCKKALEGHAFTDEMTFQFGSSKRIMDTRYYPIHGEDGETIGATVMFHDITGRKKREEELEESRRQLKAIFDTYEAEVYMKDLEGRYIMVDQTLTKRLNLGYDIIGKTDVEIFGEEEGSLIWELDQGISEQETEVSYVEQREDGTKYKYVKFPMVNSSGKIYAMCSIASQLEFEDFAEESIDKVPVSIAYRSVSDISDIKKTTGVWQSYFGGSSDLKPFVKVGDEEKYDKAMQNIQEAVKNGKSYYETYTLTLREGKKILVLEKGNSVYTDLEGEEVVISALINITPLRPNHQKTV</sequence>
<feature type="domain" description="PAC" evidence="8">
    <location>
        <begin position="668"/>
        <end position="720"/>
    </location>
</feature>
<dbReference type="NCBIfam" id="TIGR00229">
    <property type="entry name" value="sensory_box"/>
    <property type="match status" value="1"/>
</dbReference>
<dbReference type="EMBL" id="JABANE010000022">
    <property type="protein sequence ID" value="NME68326.1"/>
    <property type="molecule type" value="Genomic_DNA"/>
</dbReference>
<dbReference type="InterPro" id="IPR052162">
    <property type="entry name" value="Sensor_kinase/Photoreceptor"/>
</dbReference>
<keyword evidence="7" id="KW-0472">Membrane</keyword>
<dbReference type="PANTHER" id="PTHR43304">
    <property type="entry name" value="PHYTOCHROME-LIKE PROTEIN CPH1"/>
    <property type="match status" value="1"/>
</dbReference>
<dbReference type="InterPro" id="IPR003018">
    <property type="entry name" value="GAF"/>
</dbReference>
<evidence type="ECO:0000259" key="8">
    <source>
        <dbReference type="PROSITE" id="PS50113"/>
    </source>
</evidence>
<feature type="compositionally biased region" description="Basic and acidic residues" evidence="6">
    <location>
        <begin position="531"/>
        <end position="542"/>
    </location>
</feature>
<dbReference type="AlphaFoldDB" id="A0A7X9RTE8"/>
<gene>
    <name evidence="10" type="ORF">HHU12_10180</name>
</gene>
<keyword evidence="3" id="KW-0597">Phosphoprotein</keyword>
<dbReference type="InterPro" id="IPR003660">
    <property type="entry name" value="HAMP_dom"/>
</dbReference>
<evidence type="ECO:0000259" key="9">
    <source>
        <dbReference type="PROSITE" id="PS50885"/>
    </source>
</evidence>
<dbReference type="SMART" id="SM00091">
    <property type="entry name" value="PAS"/>
    <property type="match status" value="2"/>
</dbReference>
<dbReference type="GO" id="GO:0007165">
    <property type="term" value="P:signal transduction"/>
    <property type="evidence" value="ECO:0007669"/>
    <property type="project" value="InterPro"/>
</dbReference>
<feature type="domain" description="HAMP" evidence="9">
    <location>
        <begin position="257"/>
        <end position="308"/>
    </location>
</feature>
<organism evidence="10 11">
    <name type="scientific">Flammeovirga aprica JL-4</name>
    <dbReference type="NCBI Taxonomy" id="694437"/>
    <lineage>
        <taxon>Bacteria</taxon>
        <taxon>Pseudomonadati</taxon>
        <taxon>Bacteroidota</taxon>
        <taxon>Cytophagia</taxon>
        <taxon>Cytophagales</taxon>
        <taxon>Flammeovirgaceae</taxon>
        <taxon>Flammeovirga</taxon>
    </lineage>
</organism>
<proteinExistence type="predicted"/>
<dbReference type="PROSITE" id="PS50113">
    <property type="entry name" value="PAC"/>
    <property type="match status" value="2"/>
</dbReference>
<dbReference type="PANTHER" id="PTHR43304:SF1">
    <property type="entry name" value="PAC DOMAIN-CONTAINING PROTEIN"/>
    <property type="match status" value="1"/>
</dbReference>
<comment type="caution">
    <text evidence="10">The sequence shown here is derived from an EMBL/GenBank/DDBJ whole genome shotgun (WGS) entry which is preliminary data.</text>
</comment>
<protein>
    <recommendedName>
        <fullName evidence="2">histidine kinase</fullName>
        <ecNumber evidence="2">2.7.13.3</ecNumber>
    </recommendedName>
</protein>
<evidence type="ECO:0000256" key="3">
    <source>
        <dbReference type="ARBA" id="ARBA00022553"/>
    </source>
</evidence>
<keyword evidence="4" id="KW-0808">Transferase</keyword>
<dbReference type="InterPro" id="IPR029016">
    <property type="entry name" value="GAF-like_dom_sf"/>
</dbReference>